<evidence type="ECO:0000256" key="2">
    <source>
        <dbReference type="SAM" id="MobiDB-lite"/>
    </source>
</evidence>
<evidence type="ECO:0000256" key="1">
    <source>
        <dbReference type="PROSITE-ProRule" id="PRU10141"/>
    </source>
</evidence>
<proteinExistence type="predicted"/>
<feature type="domain" description="Protein kinase" evidence="4">
    <location>
        <begin position="261"/>
        <end position="531"/>
    </location>
</feature>
<dbReference type="InterPro" id="IPR001245">
    <property type="entry name" value="Ser-Thr/Tyr_kinase_cat_dom"/>
</dbReference>
<keyword evidence="6" id="KW-1185">Reference proteome</keyword>
<dbReference type="OrthoDB" id="1714095at2759"/>
<dbReference type="Gene3D" id="3.30.200.20">
    <property type="entry name" value="Phosphorylase Kinase, domain 1"/>
    <property type="match status" value="1"/>
</dbReference>
<evidence type="ECO:0000313" key="5">
    <source>
        <dbReference type="EMBL" id="CAE8612127.1"/>
    </source>
</evidence>
<evidence type="ECO:0000313" key="6">
    <source>
        <dbReference type="Proteomes" id="UP000654075"/>
    </source>
</evidence>
<dbReference type="GO" id="GO:0005524">
    <property type="term" value="F:ATP binding"/>
    <property type="evidence" value="ECO:0007669"/>
    <property type="project" value="UniProtKB-UniRule"/>
</dbReference>
<organism evidence="5 6">
    <name type="scientific">Polarella glacialis</name>
    <name type="common">Dinoflagellate</name>
    <dbReference type="NCBI Taxonomy" id="89957"/>
    <lineage>
        <taxon>Eukaryota</taxon>
        <taxon>Sar</taxon>
        <taxon>Alveolata</taxon>
        <taxon>Dinophyceae</taxon>
        <taxon>Suessiales</taxon>
        <taxon>Suessiaceae</taxon>
        <taxon>Polarella</taxon>
    </lineage>
</organism>
<gene>
    <name evidence="5" type="ORF">PGLA1383_LOCUS29926</name>
</gene>
<sequence length="821" mass="87734">MWWAAAAGRVATAAPPSPGSSRAALCGGPAAGVVAAASRLQLGGAAGHLPYFGLRGRAAQPSSWPGARAAAGVSAGLALRAAARARGSSSAGAGAAATATAEEPVLERYLDTATEPWQTDYRELQPLTDADGKKDSMKALAAYLEKGDLKEVSYRLRKFGDKRHFALVACDVFGSGFVVVMVMFYVLVGTGFGSSEEGRKTRLSAVCFFDDPSDLMALGIPDWLEGWREYLKSEAPRTDSHLNQANNEYTEEELRVATKDFDAACMLGSGSFGMVYRGAMNDGTEVAIKVLQIPEEGGFEDEVKVLSRFRHPNLVILMGFARHATTGWRSLIYEFLAGGDLSNRLLRSRQQKESFEGRQRVSVALDAACGLSHLHNMSPRAFHRDIKSPNILLDKNGTAKMADFGLSCVSKETQYQVLRVGGTVGYACPEYIRTGLITEGSEVYSFGMVLLELLTGAPPAVRRPDRPGAFAFLSDHLQGSPAKVQQMLDPSAHFSPNGSQALTVVAFRCTGPRPPERPLFKLLVEELRQLLLLSQDDSPVRGAAQTPKFGQGTESSARTAACRGRVDLATCSLSLNLAMMLVCGNILLYSLSSLQEVGRIAGAHSRPCVAAELRPGSQASPGQGLLLSSSGSRHFPDYDVDSPEPSRPPSPQQVASIEQRSCPPKRRRGDASDGDCPICLLIATAEGRARYPRPELGRWTTPCGYGVCGGEMLADAIMVREAPSPGRVGSPSVKLSVQRRPQPGAPEEPKGQDPEGVAESSRDWVLISRSGGLEAERGLEEFLCRQRCWDGPLCLGPSPEVAAEAIRSALGLPKLDGQGVG</sequence>
<keyword evidence="1" id="KW-0067">ATP-binding</keyword>
<reference evidence="5" key="1">
    <citation type="submission" date="2021-02" db="EMBL/GenBank/DDBJ databases">
        <authorList>
            <person name="Dougan E. K."/>
            <person name="Rhodes N."/>
            <person name="Thang M."/>
            <person name="Chan C."/>
        </authorList>
    </citation>
    <scope>NUCLEOTIDE SEQUENCE</scope>
</reference>
<dbReference type="SMART" id="SM00220">
    <property type="entry name" value="S_TKc"/>
    <property type="match status" value="1"/>
</dbReference>
<name>A0A813FFM3_POLGL</name>
<feature type="binding site" evidence="1">
    <location>
        <position position="289"/>
    </location>
    <ligand>
        <name>ATP</name>
        <dbReference type="ChEBI" id="CHEBI:30616"/>
    </ligand>
</feature>
<dbReference type="PROSITE" id="PS00107">
    <property type="entry name" value="PROTEIN_KINASE_ATP"/>
    <property type="match status" value="1"/>
</dbReference>
<dbReference type="GO" id="GO:0004672">
    <property type="term" value="F:protein kinase activity"/>
    <property type="evidence" value="ECO:0007669"/>
    <property type="project" value="InterPro"/>
</dbReference>
<dbReference type="SUPFAM" id="SSF56112">
    <property type="entry name" value="Protein kinase-like (PK-like)"/>
    <property type="match status" value="1"/>
</dbReference>
<keyword evidence="3" id="KW-0472">Membrane</keyword>
<accession>A0A813FFM3</accession>
<keyword evidence="3" id="KW-1133">Transmembrane helix</keyword>
<dbReference type="EMBL" id="CAJNNV010025084">
    <property type="protein sequence ID" value="CAE8612127.1"/>
    <property type="molecule type" value="Genomic_DNA"/>
</dbReference>
<dbReference type="InterPro" id="IPR011009">
    <property type="entry name" value="Kinase-like_dom_sf"/>
</dbReference>
<comment type="caution">
    <text evidence="5">The sequence shown here is derived from an EMBL/GenBank/DDBJ whole genome shotgun (WGS) entry which is preliminary data.</text>
</comment>
<dbReference type="PROSITE" id="PS50011">
    <property type="entry name" value="PROTEIN_KINASE_DOM"/>
    <property type="match status" value="1"/>
</dbReference>
<feature type="transmembrane region" description="Helical" evidence="3">
    <location>
        <begin position="165"/>
        <end position="188"/>
    </location>
</feature>
<dbReference type="Proteomes" id="UP000654075">
    <property type="component" value="Unassembled WGS sequence"/>
</dbReference>
<dbReference type="Pfam" id="PF07714">
    <property type="entry name" value="PK_Tyr_Ser-Thr"/>
    <property type="match status" value="1"/>
</dbReference>
<dbReference type="InterPro" id="IPR017441">
    <property type="entry name" value="Protein_kinase_ATP_BS"/>
</dbReference>
<keyword evidence="1" id="KW-0547">Nucleotide-binding</keyword>
<dbReference type="PANTHER" id="PTHR48006">
    <property type="entry name" value="LEUCINE-RICH REPEAT-CONTAINING PROTEIN DDB_G0281931-RELATED"/>
    <property type="match status" value="1"/>
</dbReference>
<evidence type="ECO:0000259" key="4">
    <source>
        <dbReference type="PROSITE" id="PS50011"/>
    </source>
</evidence>
<keyword evidence="3" id="KW-0812">Transmembrane</keyword>
<dbReference type="PANTHER" id="PTHR48006:SF100">
    <property type="entry name" value="LRR RECEPTOR-LIKE SERINE_THREONINE-KINASE-RELATED"/>
    <property type="match status" value="1"/>
</dbReference>
<evidence type="ECO:0000256" key="3">
    <source>
        <dbReference type="SAM" id="Phobius"/>
    </source>
</evidence>
<dbReference type="AlphaFoldDB" id="A0A813FFM3"/>
<dbReference type="InterPro" id="IPR051824">
    <property type="entry name" value="LRR_Rcpt-Like_S/T_Kinase"/>
</dbReference>
<feature type="region of interest" description="Disordered" evidence="2">
    <location>
        <begin position="723"/>
        <end position="763"/>
    </location>
</feature>
<dbReference type="Gene3D" id="1.10.510.10">
    <property type="entry name" value="Transferase(Phosphotransferase) domain 1"/>
    <property type="match status" value="1"/>
</dbReference>
<feature type="region of interest" description="Disordered" evidence="2">
    <location>
        <begin position="633"/>
        <end position="672"/>
    </location>
</feature>
<protein>
    <recommendedName>
        <fullName evidence="4">Protein kinase domain-containing protein</fullName>
    </recommendedName>
</protein>
<dbReference type="InterPro" id="IPR000719">
    <property type="entry name" value="Prot_kinase_dom"/>
</dbReference>